<proteinExistence type="predicted"/>
<feature type="compositionally biased region" description="Low complexity" evidence="1">
    <location>
        <begin position="131"/>
        <end position="142"/>
    </location>
</feature>
<accession>A0AAE1V8T3</accession>
<sequence>MDETGVHSLLNARKPIVSGIDTTSPVQTIVGKDSSNPFMAVTLPKSEHEEATSSKTRRKLPQTLTGSTPRARSRQTRKISQINIEKVIKDTLEQLFREKESSQKFTEQNPIPVPQNTERNNEDIDHVSETSSDQSDYAQDAQDPNDAYDSGMSFDSVARHNLDT</sequence>
<evidence type="ECO:0000313" key="3">
    <source>
        <dbReference type="Proteomes" id="UP001291623"/>
    </source>
</evidence>
<name>A0AAE1V8T3_9SOLA</name>
<feature type="compositionally biased region" description="Polar residues" evidence="1">
    <location>
        <begin position="103"/>
        <end position="118"/>
    </location>
</feature>
<protein>
    <submittedName>
        <fullName evidence="2">Uncharacterized protein</fullName>
    </submittedName>
</protein>
<feature type="compositionally biased region" description="Basic and acidic residues" evidence="1">
    <location>
        <begin position="119"/>
        <end position="128"/>
    </location>
</feature>
<organism evidence="2 3">
    <name type="scientific">Anisodus tanguticus</name>
    <dbReference type="NCBI Taxonomy" id="243964"/>
    <lineage>
        <taxon>Eukaryota</taxon>
        <taxon>Viridiplantae</taxon>
        <taxon>Streptophyta</taxon>
        <taxon>Embryophyta</taxon>
        <taxon>Tracheophyta</taxon>
        <taxon>Spermatophyta</taxon>
        <taxon>Magnoliopsida</taxon>
        <taxon>eudicotyledons</taxon>
        <taxon>Gunneridae</taxon>
        <taxon>Pentapetalae</taxon>
        <taxon>asterids</taxon>
        <taxon>lamiids</taxon>
        <taxon>Solanales</taxon>
        <taxon>Solanaceae</taxon>
        <taxon>Solanoideae</taxon>
        <taxon>Hyoscyameae</taxon>
        <taxon>Anisodus</taxon>
    </lineage>
</organism>
<gene>
    <name evidence="2" type="ORF">RND71_027000</name>
</gene>
<feature type="region of interest" description="Disordered" evidence="1">
    <location>
        <begin position="99"/>
        <end position="164"/>
    </location>
</feature>
<dbReference type="Proteomes" id="UP001291623">
    <property type="component" value="Unassembled WGS sequence"/>
</dbReference>
<feature type="region of interest" description="Disordered" evidence="1">
    <location>
        <begin position="44"/>
        <end position="78"/>
    </location>
</feature>
<keyword evidence="3" id="KW-1185">Reference proteome</keyword>
<dbReference type="EMBL" id="JAVYJV010000014">
    <property type="protein sequence ID" value="KAK4354806.1"/>
    <property type="molecule type" value="Genomic_DNA"/>
</dbReference>
<evidence type="ECO:0000313" key="2">
    <source>
        <dbReference type="EMBL" id="KAK4354806.1"/>
    </source>
</evidence>
<dbReference type="AlphaFoldDB" id="A0AAE1V8T3"/>
<evidence type="ECO:0000256" key="1">
    <source>
        <dbReference type="SAM" id="MobiDB-lite"/>
    </source>
</evidence>
<comment type="caution">
    <text evidence="2">The sequence shown here is derived from an EMBL/GenBank/DDBJ whole genome shotgun (WGS) entry which is preliminary data.</text>
</comment>
<reference evidence="2" key="1">
    <citation type="submission" date="2023-12" db="EMBL/GenBank/DDBJ databases">
        <title>Genome assembly of Anisodus tanguticus.</title>
        <authorList>
            <person name="Wang Y.-J."/>
        </authorList>
    </citation>
    <scope>NUCLEOTIDE SEQUENCE</scope>
    <source>
        <strain evidence="2">KB-2021</strain>
        <tissue evidence="2">Leaf</tissue>
    </source>
</reference>